<evidence type="ECO:0000313" key="3">
    <source>
        <dbReference type="Proteomes" id="UP000003822"/>
    </source>
</evidence>
<dbReference type="EMBL" id="ACRN01000004">
    <property type="protein sequence ID" value="EHM88656.1"/>
    <property type="molecule type" value="Genomic_DNA"/>
</dbReference>
<dbReference type="PROSITE" id="PS51257">
    <property type="entry name" value="PROKAR_LIPOPROTEIN"/>
    <property type="match status" value="1"/>
</dbReference>
<evidence type="ECO:0000256" key="1">
    <source>
        <dbReference type="SAM" id="MobiDB-lite"/>
    </source>
</evidence>
<feature type="region of interest" description="Disordered" evidence="1">
    <location>
        <begin position="27"/>
        <end position="60"/>
    </location>
</feature>
<feature type="compositionally biased region" description="Polar residues" evidence="1">
    <location>
        <begin position="27"/>
        <end position="51"/>
    </location>
</feature>
<gene>
    <name evidence="2" type="ORF">HMPREF0045_00869</name>
</gene>
<dbReference type="HOGENOM" id="CLU_1591068_0_0_11"/>
<name>G9PF45_9ACTO</name>
<organism evidence="2 3">
    <name type="scientific">Actinomyces graevenitzii C83</name>
    <dbReference type="NCBI Taxonomy" id="435830"/>
    <lineage>
        <taxon>Bacteria</taxon>
        <taxon>Bacillati</taxon>
        <taxon>Actinomycetota</taxon>
        <taxon>Actinomycetes</taxon>
        <taxon>Actinomycetales</taxon>
        <taxon>Actinomycetaceae</taxon>
        <taxon>Actinomyces</taxon>
    </lineage>
</organism>
<accession>G9PF45</accession>
<proteinExistence type="predicted"/>
<keyword evidence="3" id="KW-1185">Reference proteome</keyword>
<dbReference type="AlphaFoldDB" id="G9PF45"/>
<evidence type="ECO:0000313" key="2">
    <source>
        <dbReference type="EMBL" id="EHM88656.1"/>
    </source>
</evidence>
<comment type="caution">
    <text evidence="2">The sequence shown here is derived from an EMBL/GenBank/DDBJ whole genome shotgun (WGS) entry which is preliminary data.</text>
</comment>
<reference evidence="2 3" key="1">
    <citation type="submission" date="2011-10" db="EMBL/GenBank/DDBJ databases">
        <title>The Genome Sequence of Actinomyces graevenitzii C83.</title>
        <authorList>
            <consortium name="The Broad Institute Genome Sequencing Platform"/>
            <consortium name="The Broad Institute Genome Sequencing Center for Infectious Disease"/>
            <person name="Earl A."/>
            <person name="Ward D."/>
            <person name="Feldgarden M."/>
            <person name="Gevers D."/>
            <person name="Sibley C.D."/>
            <person name="Field T.R."/>
            <person name="Grinwis M."/>
            <person name="Eshaghurshan C.S."/>
            <person name="Surette M.G."/>
            <person name="Young S.K."/>
            <person name="Zeng Q."/>
            <person name="Gargeya S."/>
            <person name="Fitzgerald M."/>
            <person name="Haas B."/>
            <person name="Abouelleil A."/>
            <person name="Alvarado L."/>
            <person name="Arachchi H.M."/>
            <person name="Berlin A."/>
            <person name="Brown A."/>
            <person name="Chapman S.B."/>
            <person name="Chen Z."/>
            <person name="Dunbar C."/>
            <person name="Freedman E."/>
            <person name="Gearin G."/>
            <person name="Goldberg J."/>
            <person name="Griggs A."/>
            <person name="Gujja S."/>
            <person name="Heiman D."/>
            <person name="Howarth C."/>
            <person name="Larson L."/>
            <person name="Lui A."/>
            <person name="MacDonald P.J.P."/>
            <person name="Montmayeur A."/>
            <person name="Murphy C."/>
            <person name="Neiman D."/>
            <person name="Pearson M."/>
            <person name="Priest M."/>
            <person name="Roberts A."/>
            <person name="Saif S."/>
            <person name="Shea T."/>
            <person name="Shenoy N."/>
            <person name="Sisk P."/>
            <person name="Stolte C."/>
            <person name="Sykes S."/>
            <person name="Wortman J."/>
            <person name="Nusbaum C."/>
            <person name="Birren B."/>
        </authorList>
    </citation>
    <scope>NUCLEOTIDE SEQUENCE [LARGE SCALE GENOMIC DNA]</scope>
    <source>
        <strain evidence="2 3">C83</strain>
    </source>
</reference>
<dbReference type="Proteomes" id="UP000003822">
    <property type="component" value="Unassembled WGS sequence"/>
</dbReference>
<sequence>MGSRPVAIIWMIIGVLVITSGCGSSTKENAQAGNKSSDISTSAPRTANPSLGDQDPYYRDTREDHEAKAKWCNEHADKAPDFKVSDMATVKGNFWICERGAGPNGISFWSGLSQQRKYLLEAFAVDGSTPSACHPFTPNPSSTATYEQYLIYKDKIWRIRQGLSCGL</sequence>
<protein>
    <submittedName>
        <fullName evidence="2">Uncharacterized protein</fullName>
    </submittedName>
</protein>